<dbReference type="EMBL" id="CM055098">
    <property type="protein sequence ID" value="KAJ7549180.1"/>
    <property type="molecule type" value="Genomic_DNA"/>
</dbReference>
<dbReference type="Proteomes" id="UP001162992">
    <property type="component" value="Chromosome 7"/>
</dbReference>
<keyword evidence="2" id="KW-1185">Reference proteome</keyword>
<evidence type="ECO:0000313" key="1">
    <source>
        <dbReference type="EMBL" id="KAJ7549180.1"/>
    </source>
</evidence>
<proteinExistence type="predicted"/>
<name>A0ACC2D4H2_DIPCM</name>
<evidence type="ECO:0000313" key="2">
    <source>
        <dbReference type="Proteomes" id="UP001162992"/>
    </source>
</evidence>
<organism evidence="1 2">
    <name type="scientific">Diphasiastrum complanatum</name>
    <name type="common">Issler's clubmoss</name>
    <name type="synonym">Lycopodium complanatum</name>
    <dbReference type="NCBI Taxonomy" id="34168"/>
    <lineage>
        <taxon>Eukaryota</taxon>
        <taxon>Viridiplantae</taxon>
        <taxon>Streptophyta</taxon>
        <taxon>Embryophyta</taxon>
        <taxon>Tracheophyta</taxon>
        <taxon>Lycopodiopsida</taxon>
        <taxon>Lycopodiales</taxon>
        <taxon>Lycopodiaceae</taxon>
        <taxon>Lycopodioideae</taxon>
        <taxon>Diphasiastrum</taxon>
    </lineage>
</organism>
<gene>
    <name evidence="1" type="ORF">O6H91_07G043900</name>
</gene>
<accession>A0ACC2D4H2</accession>
<sequence>MDALRKQASKLREQVSKQQQAVLKQFTGYGVSQGSNIVITDEAELQRHQQLERLYTSTRAGKHFQRDIVRGVEGLISTGTKQLEVASKLGDDCRKYANEGPGSTGALAKASMHYGNARMQMEKERDSFHRALNTQVAEPLRAMVMGTPLEDARQLAQRYARLRQEAEVQGQEVGRRQLKSRDAGGNPENLIKLQVAEAKMNDLTSAMLTLGKEAAAAMTAVEAQQQRLTLQRLIAMVEAERAFHQRISQILDQLYAQMVSERQQSDTLPTQQAEAHVRSCLPIPPHEEMNYTSHAAQKSMYFLAEVMHAFEADTDGELSIAVGDYVVVRQASATGWSEGECKGKAGWFPSSYVERRQRGPASKVAEAGSVF</sequence>
<protein>
    <submittedName>
        <fullName evidence="1">Uncharacterized protein</fullName>
    </submittedName>
</protein>
<comment type="caution">
    <text evidence="1">The sequence shown here is derived from an EMBL/GenBank/DDBJ whole genome shotgun (WGS) entry which is preliminary data.</text>
</comment>
<reference evidence="2" key="1">
    <citation type="journal article" date="2024" name="Proc. Natl. Acad. Sci. U.S.A.">
        <title>Extraordinary preservation of gene collinearity over three hundred million years revealed in homosporous lycophytes.</title>
        <authorList>
            <person name="Li C."/>
            <person name="Wickell D."/>
            <person name="Kuo L.Y."/>
            <person name="Chen X."/>
            <person name="Nie B."/>
            <person name="Liao X."/>
            <person name="Peng D."/>
            <person name="Ji J."/>
            <person name="Jenkins J."/>
            <person name="Williams M."/>
            <person name="Shu S."/>
            <person name="Plott C."/>
            <person name="Barry K."/>
            <person name="Rajasekar S."/>
            <person name="Grimwood J."/>
            <person name="Han X."/>
            <person name="Sun S."/>
            <person name="Hou Z."/>
            <person name="He W."/>
            <person name="Dai G."/>
            <person name="Sun C."/>
            <person name="Schmutz J."/>
            <person name="Leebens-Mack J.H."/>
            <person name="Li F.W."/>
            <person name="Wang L."/>
        </authorList>
    </citation>
    <scope>NUCLEOTIDE SEQUENCE [LARGE SCALE GENOMIC DNA]</scope>
    <source>
        <strain evidence="2">cv. PW_Plant_1</strain>
    </source>
</reference>